<name>A0A6C0LRC6_9ZZZZ</name>
<feature type="coiled-coil region" evidence="1">
    <location>
        <begin position="367"/>
        <end position="412"/>
    </location>
</feature>
<reference evidence="3" key="1">
    <citation type="journal article" date="2020" name="Nature">
        <title>Giant virus diversity and host interactions through global metagenomics.</title>
        <authorList>
            <person name="Schulz F."/>
            <person name="Roux S."/>
            <person name="Paez-Espino D."/>
            <person name="Jungbluth S."/>
            <person name="Walsh D.A."/>
            <person name="Denef V.J."/>
            <person name="McMahon K.D."/>
            <person name="Konstantinidis K.T."/>
            <person name="Eloe-Fadrosh E.A."/>
            <person name="Kyrpides N.C."/>
            <person name="Woyke T."/>
        </authorList>
    </citation>
    <scope>NUCLEOTIDE SEQUENCE</scope>
    <source>
        <strain evidence="3">GVMAG-S-1014582-52</strain>
    </source>
</reference>
<accession>A0A6C0LRC6</accession>
<sequence>MKSYYIDKKNYYLSDDLMNQYPSFFKGCKTSRSIISINDMIPTARYLFARLINDKWIISDGKSKKFDKLFIHKKWFDENHADNHKESIEISPNIVHLDDHEKFVDNDGNLVEIEVRGEREYNKCYFKVKDIINGFGLKKLYSTIIDYRKNGYMEYIHYKYFYSEKSRGPGKNTIKKLYLTYKGLLRVLFASHKNTADKFLTWATETLFVAQMGTINQKNKLISNLLGVSVEAVKAVFNKTTHKIPCIYLFSIGIVKKLRKELNIDNKYDDNDYVYKWGMSIDLERRTKEHEKSYSKLKGSKIELILYGFIDPQYVSEAETKVKYTFESMDLKLDSDKYNELTIIPKNKMKYIKEQYELISRTYMGHITELINKIKEKDNKIILLKKDNELLKERYINELLKEKHKNELLKKELEIINFKHVNKNK</sequence>
<evidence type="ECO:0000313" key="3">
    <source>
        <dbReference type="EMBL" id="QHU33299.1"/>
    </source>
</evidence>
<dbReference type="PROSITE" id="PS51750">
    <property type="entry name" value="BRO_N"/>
    <property type="match status" value="1"/>
</dbReference>
<feature type="domain" description="Bro-N" evidence="2">
    <location>
        <begin position="101"/>
        <end position="216"/>
    </location>
</feature>
<dbReference type="EMBL" id="MN740556">
    <property type="protein sequence ID" value="QHU33299.1"/>
    <property type="molecule type" value="Genomic_DNA"/>
</dbReference>
<dbReference type="AlphaFoldDB" id="A0A6C0LRC6"/>
<organism evidence="3">
    <name type="scientific">viral metagenome</name>
    <dbReference type="NCBI Taxonomy" id="1070528"/>
    <lineage>
        <taxon>unclassified sequences</taxon>
        <taxon>metagenomes</taxon>
        <taxon>organismal metagenomes</taxon>
    </lineage>
</organism>
<dbReference type="InterPro" id="IPR003497">
    <property type="entry name" value="BRO_N_domain"/>
</dbReference>
<evidence type="ECO:0000256" key="1">
    <source>
        <dbReference type="SAM" id="Coils"/>
    </source>
</evidence>
<evidence type="ECO:0000259" key="2">
    <source>
        <dbReference type="PROSITE" id="PS51750"/>
    </source>
</evidence>
<keyword evidence="1" id="KW-0175">Coiled coil</keyword>
<protein>
    <recommendedName>
        <fullName evidence="2">Bro-N domain-containing protein</fullName>
    </recommendedName>
</protein>
<proteinExistence type="predicted"/>
<dbReference type="Pfam" id="PF02498">
    <property type="entry name" value="Bro-N"/>
    <property type="match status" value="1"/>
</dbReference>